<dbReference type="GO" id="GO:0070297">
    <property type="term" value="P:regulation of phosphorelay signal transduction system"/>
    <property type="evidence" value="ECO:0007669"/>
    <property type="project" value="TreeGrafter"/>
</dbReference>
<sequence length="197" mass="21805">MSRIYLLRHGETEWSASGRHTSDSDIPLTPRGEDEARALGALARNWRCAIVLTSPLQRARRTCELAGFGDLAEVDPDLVEYRYGAYEGRTTAEIREQHPGWNVFRDGCPGGESVREVTERADRVVARLRGATCDVLIFSHAHFLRCLAVRWLGLDLSAGAMLLLSTASVSILGYDHGPEEPAILRWNDVSLRDAAMG</sequence>
<proteinExistence type="predicted"/>
<dbReference type="GO" id="GO:0006003">
    <property type="term" value="P:fructose 2,6-bisphosphate metabolic process"/>
    <property type="evidence" value="ECO:0007669"/>
    <property type="project" value="InterPro"/>
</dbReference>
<dbReference type="InterPro" id="IPR050275">
    <property type="entry name" value="PGM_Phosphatase"/>
</dbReference>
<protein>
    <submittedName>
        <fullName evidence="3">Alpha-ribazole phosphatase</fullName>
        <ecNumber evidence="3">3.1.3.73</ecNumber>
    </submittedName>
</protein>
<organism evidence="3 4">
    <name type="scientific">Aquisphaera giovannonii</name>
    <dbReference type="NCBI Taxonomy" id="406548"/>
    <lineage>
        <taxon>Bacteria</taxon>
        <taxon>Pseudomonadati</taxon>
        <taxon>Planctomycetota</taxon>
        <taxon>Planctomycetia</taxon>
        <taxon>Isosphaerales</taxon>
        <taxon>Isosphaeraceae</taxon>
        <taxon>Aquisphaera</taxon>
    </lineage>
</organism>
<feature type="active site" description="Proton donor/acceptor" evidence="1">
    <location>
        <position position="80"/>
    </location>
</feature>
<dbReference type="InterPro" id="IPR003094">
    <property type="entry name" value="6Pfruct_kin"/>
</dbReference>
<dbReference type="PANTHER" id="PTHR48100">
    <property type="entry name" value="BROAD-SPECIFICITY PHOSPHATASE YOR283W-RELATED"/>
    <property type="match status" value="1"/>
</dbReference>
<gene>
    <name evidence="3" type="primary">cobC</name>
    <name evidence="3" type="ORF">OJF2_18850</name>
</gene>
<feature type="binding site" evidence="2">
    <location>
        <position position="58"/>
    </location>
    <ligand>
        <name>substrate</name>
    </ligand>
</feature>
<dbReference type="Pfam" id="PF00300">
    <property type="entry name" value="His_Phos_1"/>
    <property type="match status" value="1"/>
</dbReference>
<dbReference type="PRINTS" id="PR00991">
    <property type="entry name" value="6PFRUCTKNASE"/>
</dbReference>
<dbReference type="AlphaFoldDB" id="A0A5B9VZL1"/>
<evidence type="ECO:0000313" key="3">
    <source>
        <dbReference type="EMBL" id="QEH33384.1"/>
    </source>
</evidence>
<dbReference type="Proteomes" id="UP000324233">
    <property type="component" value="Chromosome"/>
</dbReference>
<feature type="active site" description="Tele-phosphohistidine intermediate" evidence="1">
    <location>
        <position position="9"/>
    </location>
</feature>
<dbReference type="RefSeq" id="WP_148598666.1">
    <property type="nucleotide sequence ID" value="NZ_CP042997.1"/>
</dbReference>
<feature type="binding site" evidence="2">
    <location>
        <begin position="80"/>
        <end position="83"/>
    </location>
    <ligand>
        <name>substrate</name>
    </ligand>
</feature>
<keyword evidence="4" id="KW-1185">Reference proteome</keyword>
<dbReference type="GO" id="GO:0005524">
    <property type="term" value="F:ATP binding"/>
    <property type="evidence" value="ECO:0007669"/>
    <property type="project" value="InterPro"/>
</dbReference>
<dbReference type="SUPFAM" id="SSF53254">
    <property type="entry name" value="Phosphoglycerate mutase-like"/>
    <property type="match status" value="1"/>
</dbReference>
<dbReference type="SMART" id="SM00855">
    <property type="entry name" value="PGAM"/>
    <property type="match status" value="1"/>
</dbReference>
<dbReference type="CDD" id="cd07067">
    <property type="entry name" value="HP_PGM_like"/>
    <property type="match status" value="1"/>
</dbReference>
<dbReference type="OrthoDB" id="9781415at2"/>
<dbReference type="EC" id="3.1.3.73" evidence="3"/>
<dbReference type="Gene3D" id="3.40.50.1240">
    <property type="entry name" value="Phosphoglycerate mutase-like"/>
    <property type="match status" value="1"/>
</dbReference>
<dbReference type="KEGG" id="agv:OJF2_18850"/>
<dbReference type="InterPro" id="IPR013078">
    <property type="entry name" value="His_Pase_superF_clade-1"/>
</dbReference>
<keyword evidence="3" id="KW-0378">Hydrolase</keyword>
<evidence type="ECO:0000256" key="1">
    <source>
        <dbReference type="PIRSR" id="PIRSR613078-1"/>
    </source>
</evidence>
<name>A0A5B9VZL1_9BACT</name>
<evidence type="ECO:0000256" key="2">
    <source>
        <dbReference type="PIRSR" id="PIRSR613078-2"/>
    </source>
</evidence>
<reference evidence="3 4" key="1">
    <citation type="submission" date="2019-08" db="EMBL/GenBank/DDBJ databases">
        <title>Deep-cultivation of Planctomycetes and their phenomic and genomic characterization uncovers novel biology.</title>
        <authorList>
            <person name="Wiegand S."/>
            <person name="Jogler M."/>
            <person name="Boedeker C."/>
            <person name="Pinto D."/>
            <person name="Vollmers J."/>
            <person name="Rivas-Marin E."/>
            <person name="Kohn T."/>
            <person name="Peeters S.H."/>
            <person name="Heuer A."/>
            <person name="Rast P."/>
            <person name="Oberbeckmann S."/>
            <person name="Bunk B."/>
            <person name="Jeske O."/>
            <person name="Meyerdierks A."/>
            <person name="Storesund J.E."/>
            <person name="Kallscheuer N."/>
            <person name="Luecker S."/>
            <person name="Lage O.M."/>
            <person name="Pohl T."/>
            <person name="Merkel B.J."/>
            <person name="Hornburger P."/>
            <person name="Mueller R.-W."/>
            <person name="Bruemmer F."/>
            <person name="Labrenz M."/>
            <person name="Spormann A.M."/>
            <person name="Op den Camp H."/>
            <person name="Overmann J."/>
            <person name="Amann R."/>
            <person name="Jetten M.S.M."/>
            <person name="Mascher T."/>
            <person name="Medema M.H."/>
            <person name="Devos D.P."/>
            <person name="Kaster A.-K."/>
            <person name="Ovreas L."/>
            <person name="Rohde M."/>
            <person name="Galperin M.Y."/>
            <person name="Jogler C."/>
        </authorList>
    </citation>
    <scope>NUCLEOTIDE SEQUENCE [LARGE SCALE GENOMIC DNA]</scope>
    <source>
        <strain evidence="3 4">OJF2</strain>
    </source>
</reference>
<accession>A0A5B9VZL1</accession>
<dbReference type="EMBL" id="CP042997">
    <property type="protein sequence ID" value="QEH33384.1"/>
    <property type="molecule type" value="Genomic_DNA"/>
</dbReference>
<dbReference type="GO" id="GO:0101006">
    <property type="term" value="F:protein histidine phosphatase activity"/>
    <property type="evidence" value="ECO:0007669"/>
    <property type="project" value="TreeGrafter"/>
</dbReference>
<dbReference type="InterPro" id="IPR029033">
    <property type="entry name" value="His_PPase_superfam"/>
</dbReference>
<dbReference type="GO" id="GO:0043755">
    <property type="term" value="F:alpha-ribazole phosphatase activity"/>
    <property type="evidence" value="ECO:0007669"/>
    <property type="project" value="UniProtKB-EC"/>
</dbReference>
<evidence type="ECO:0000313" key="4">
    <source>
        <dbReference type="Proteomes" id="UP000324233"/>
    </source>
</evidence>
<dbReference type="PANTHER" id="PTHR48100:SF15">
    <property type="entry name" value="SEDOHEPTULOSE 1,7-BISPHOSPHATASE"/>
    <property type="match status" value="1"/>
</dbReference>